<dbReference type="EMBL" id="CAJNRF010008916">
    <property type="protein sequence ID" value="CAF2105945.1"/>
    <property type="molecule type" value="Genomic_DNA"/>
</dbReference>
<evidence type="ECO:0000313" key="6">
    <source>
        <dbReference type="EMBL" id="CAF4056074.1"/>
    </source>
</evidence>
<dbReference type="EMBL" id="CAJOBH010131231">
    <property type="protein sequence ID" value="CAF4758328.1"/>
    <property type="molecule type" value="Genomic_DNA"/>
</dbReference>
<name>A0A815CJB0_9BILA</name>
<evidence type="ECO:0000313" key="9">
    <source>
        <dbReference type="Proteomes" id="UP000663855"/>
    </source>
</evidence>
<evidence type="ECO:0000313" key="4">
    <source>
        <dbReference type="EMBL" id="CAF2153247.1"/>
    </source>
</evidence>
<comment type="caution">
    <text evidence="1">The sequence shown here is derived from an EMBL/GenBank/DDBJ whole genome shotgun (WGS) entry which is preliminary data.</text>
</comment>
<dbReference type="EMBL" id="CAJNOW010004945">
    <property type="protein sequence ID" value="CAF1434993.1"/>
    <property type="molecule type" value="Genomic_DNA"/>
</dbReference>
<evidence type="ECO:0000313" key="1">
    <source>
        <dbReference type="EMBL" id="CAF1284444.1"/>
    </source>
</evidence>
<keyword evidence="10" id="KW-1185">Reference proteome</keyword>
<proteinExistence type="predicted"/>
<evidence type="ECO:0000313" key="10">
    <source>
        <dbReference type="Proteomes" id="UP000663866"/>
    </source>
</evidence>
<dbReference type="OrthoDB" id="10043557at2759"/>
<gene>
    <name evidence="8" type="ORF">BYL167_LOCUS46398</name>
    <name evidence="1" type="ORF">CJN711_LOCUS16152</name>
    <name evidence="5" type="ORF">GIL414_LOCUS10442</name>
    <name evidence="2" type="ORF">KQP761_LOCUS11234</name>
    <name evidence="4" type="ORF">MBJ925_LOCUS31681</name>
    <name evidence="7" type="ORF">OVN521_LOCUS30153</name>
    <name evidence="6" type="ORF">SMN809_LOCUS14921</name>
    <name evidence="3" type="ORF">WKI299_LOCUS21351</name>
</gene>
<dbReference type="EMBL" id="CAJOBG010009721">
    <property type="protein sequence ID" value="CAF4272175.1"/>
    <property type="molecule type" value="Genomic_DNA"/>
</dbReference>
<evidence type="ECO:0000313" key="5">
    <source>
        <dbReference type="EMBL" id="CAF3976573.1"/>
    </source>
</evidence>
<dbReference type="AlphaFoldDB" id="A0A815CJB0"/>
<sequence>MRQSVVKIISIASIIIIVCVKLNESKPLRFDGVNLDELDYNNDHSDLLDAPLLVEGTPKDIQRSKRNCFLYALKSQNRAPKWMCW</sequence>
<dbReference type="Proteomes" id="UP000663855">
    <property type="component" value="Unassembled WGS sequence"/>
</dbReference>
<dbReference type="Proteomes" id="UP000663866">
    <property type="component" value="Unassembled WGS sequence"/>
</dbReference>
<dbReference type="Proteomes" id="UP000663824">
    <property type="component" value="Unassembled WGS sequence"/>
</dbReference>
<dbReference type="EMBL" id="CAJNRE010017292">
    <property type="protein sequence ID" value="CAF2153247.1"/>
    <property type="molecule type" value="Genomic_DNA"/>
</dbReference>
<accession>A0A815CJB0</accession>
<reference evidence="1" key="1">
    <citation type="submission" date="2021-02" db="EMBL/GenBank/DDBJ databases">
        <authorList>
            <person name="Nowell W R."/>
        </authorList>
    </citation>
    <scope>NUCLEOTIDE SEQUENCE</scope>
</reference>
<evidence type="ECO:0000313" key="8">
    <source>
        <dbReference type="EMBL" id="CAF4758328.1"/>
    </source>
</evidence>
<protein>
    <submittedName>
        <fullName evidence="1">Uncharacterized protein</fullName>
    </submittedName>
</protein>
<organism evidence="1 9">
    <name type="scientific">Rotaria magnacalcarata</name>
    <dbReference type="NCBI Taxonomy" id="392030"/>
    <lineage>
        <taxon>Eukaryota</taxon>
        <taxon>Metazoa</taxon>
        <taxon>Spiralia</taxon>
        <taxon>Gnathifera</taxon>
        <taxon>Rotifera</taxon>
        <taxon>Eurotatoria</taxon>
        <taxon>Bdelloidea</taxon>
        <taxon>Philodinida</taxon>
        <taxon>Philodinidae</taxon>
        <taxon>Rotaria</taxon>
    </lineage>
</organism>
<dbReference type="EMBL" id="CAJNOV010007406">
    <property type="protein sequence ID" value="CAF1284444.1"/>
    <property type="molecule type" value="Genomic_DNA"/>
</dbReference>
<dbReference type="Proteomes" id="UP000681967">
    <property type="component" value="Unassembled WGS sequence"/>
</dbReference>
<evidence type="ECO:0000313" key="7">
    <source>
        <dbReference type="EMBL" id="CAF4272175.1"/>
    </source>
</evidence>
<dbReference type="Proteomes" id="UP000681720">
    <property type="component" value="Unassembled WGS sequence"/>
</dbReference>
<evidence type="ECO:0000313" key="2">
    <source>
        <dbReference type="EMBL" id="CAF1434993.1"/>
    </source>
</evidence>
<dbReference type="Proteomes" id="UP000663834">
    <property type="component" value="Unassembled WGS sequence"/>
</dbReference>
<dbReference type="EMBL" id="CAJOBJ010003746">
    <property type="protein sequence ID" value="CAF3976573.1"/>
    <property type="molecule type" value="Genomic_DNA"/>
</dbReference>
<dbReference type="Proteomes" id="UP000676336">
    <property type="component" value="Unassembled WGS sequence"/>
</dbReference>
<evidence type="ECO:0000313" key="3">
    <source>
        <dbReference type="EMBL" id="CAF2105945.1"/>
    </source>
</evidence>
<dbReference type="EMBL" id="CAJOBI010006276">
    <property type="protein sequence ID" value="CAF4056074.1"/>
    <property type="molecule type" value="Genomic_DNA"/>
</dbReference>
<dbReference type="Proteomes" id="UP000663856">
    <property type="component" value="Unassembled WGS sequence"/>
</dbReference>